<feature type="compositionally biased region" description="Basic and acidic residues" evidence="7">
    <location>
        <begin position="321"/>
        <end position="336"/>
    </location>
</feature>
<evidence type="ECO:0000256" key="4">
    <source>
        <dbReference type="ARBA" id="ARBA00023125"/>
    </source>
</evidence>
<keyword evidence="2" id="KW-0479">Metal-binding</keyword>
<dbReference type="AlphaFoldDB" id="A0A178Z2J4"/>
<dbReference type="GO" id="GO:0000981">
    <property type="term" value="F:DNA-binding transcription factor activity, RNA polymerase II-specific"/>
    <property type="evidence" value="ECO:0007669"/>
    <property type="project" value="InterPro"/>
</dbReference>
<dbReference type="Proteomes" id="UP000078343">
    <property type="component" value="Unassembled WGS sequence"/>
</dbReference>
<evidence type="ECO:0000256" key="1">
    <source>
        <dbReference type="ARBA" id="ARBA00004123"/>
    </source>
</evidence>
<dbReference type="Pfam" id="PF00172">
    <property type="entry name" value="Zn_clus"/>
    <property type="match status" value="1"/>
</dbReference>
<dbReference type="PANTHER" id="PTHR46910">
    <property type="entry name" value="TRANSCRIPTION FACTOR PDR1"/>
    <property type="match status" value="1"/>
</dbReference>
<evidence type="ECO:0000259" key="8">
    <source>
        <dbReference type="PROSITE" id="PS50048"/>
    </source>
</evidence>
<feature type="region of interest" description="Disordered" evidence="7">
    <location>
        <begin position="278"/>
        <end position="362"/>
    </location>
</feature>
<feature type="compositionally biased region" description="Polar residues" evidence="7">
    <location>
        <begin position="164"/>
        <end position="206"/>
    </location>
</feature>
<gene>
    <name evidence="9" type="ORF">AYL99_11936</name>
</gene>
<organism evidence="9 10">
    <name type="scientific">Fonsecaea erecta</name>
    <dbReference type="NCBI Taxonomy" id="1367422"/>
    <lineage>
        <taxon>Eukaryota</taxon>
        <taxon>Fungi</taxon>
        <taxon>Dikarya</taxon>
        <taxon>Ascomycota</taxon>
        <taxon>Pezizomycotina</taxon>
        <taxon>Eurotiomycetes</taxon>
        <taxon>Chaetothyriomycetidae</taxon>
        <taxon>Chaetothyriales</taxon>
        <taxon>Herpotrichiellaceae</taxon>
        <taxon>Fonsecaea</taxon>
    </lineage>
</organism>
<dbReference type="InterPro" id="IPR001138">
    <property type="entry name" value="Zn2Cys6_DnaBD"/>
</dbReference>
<keyword evidence="10" id="KW-1185">Reference proteome</keyword>
<feature type="region of interest" description="Disordered" evidence="7">
    <location>
        <begin position="152"/>
        <end position="234"/>
    </location>
</feature>
<name>A0A178Z2J4_9EURO</name>
<keyword evidence="3" id="KW-0805">Transcription regulation</keyword>
<dbReference type="SMART" id="SM00066">
    <property type="entry name" value="GAL4"/>
    <property type="match status" value="1"/>
</dbReference>
<evidence type="ECO:0000256" key="2">
    <source>
        <dbReference type="ARBA" id="ARBA00022723"/>
    </source>
</evidence>
<evidence type="ECO:0000313" key="9">
    <source>
        <dbReference type="EMBL" id="OAP53914.1"/>
    </source>
</evidence>
<dbReference type="PROSITE" id="PS50048">
    <property type="entry name" value="ZN2_CY6_FUNGAL_2"/>
    <property type="match status" value="1"/>
</dbReference>
<dbReference type="PANTHER" id="PTHR46910:SF3">
    <property type="entry name" value="HALOTOLERANCE PROTEIN 9-RELATED"/>
    <property type="match status" value="1"/>
</dbReference>
<dbReference type="SUPFAM" id="SSF57701">
    <property type="entry name" value="Zn2/Cys6 DNA-binding domain"/>
    <property type="match status" value="1"/>
</dbReference>
<comment type="caution">
    <text evidence="9">The sequence shown here is derived from an EMBL/GenBank/DDBJ whole genome shotgun (WGS) entry which is preliminary data.</text>
</comment>
<feature type="region of interest" description="Disordered" evidence="7">
    <location>
        <begin position="1"/>
        <end position="53"/>
    </location>
</feature>
<dbReference type="Gene3D" id="4.10.240.10">
    <property type="entry name" value="Zn(2)-C6 fungal-type DNA-binding domain"/>
    <property type="match status" value="1"/>
</dbReference>
<comment type="subcellular location">
    <subcellularLocation>
        <location evidence="1">Nucleus</location>
    </subcellularLocation>
</comment>
<dbReference type="EMBL" id="LVYI01000018">
    <property type="protein sequence ID" value="OAP53914.1"/>
    <property type="molecule type" value="Genomic_DNA"/>
</dbReference>
<dbReference type="InterPro" id="IPR036864">
    <property type="entry name" value="Zn2-C6_fun-type_DNA-bd_sf"/>
</dbReference>
<evidence type="ECO:0000256" key="7">
    <source>
        <dbReference type="SAM" id="MobiDB-lite"/>
    </source>
</evidence>
<evidence type="ECO:0000313" key="10">
    <source>
        <dbReference type="Proteomes" id="UP000078343"/>
    </source>
</evidence>
<dbReference type="GO" id="GO:0005634">
    <property type="term" value="C:nucleus"/>
    <property type="evidence" value="ECO:0007669"/>
    <property type="project" value="UniProtKB-SubCell"/>
</dbReference>
<dbReference type="GO" id="GO:0008270">
    <property type="term" value="F:zinc ion binding"/>
    <property type="evidence" value="ECO:0007669"/>
    <property type="project" value="InterPro"/>
</dbReference>
<feature type="domain" description="Zn(2)-C6 fungal-type" evidence="8">
    <location>
        <begin position="54"/>
        <end position="83"/>
    </location>
</feature>
<accession>A0A178Z2J4</accession>
<dbReference type="InterPro" id="IPR050987">
    <property type="entry name" value="AtrR-like"/>
</dbReference>
<dbReference type="RefSeq" id="XP_018687281.1">
    <property type="nucleotide sequence ID" value="XM_018843440.1"/>
</dbReference>
<dbReference type="GeneID" id="30016103"/>
<protein>
    <recommendedName>
        <fullName evidence="8">Zn(2)-C6 fungal-type domain-containing protein</fullName>
    </recommendedName>
</protein>
<keyword evidence="5" id="KW-0804">Transcription</keyword>
<dbReference type="PROSITE" id="PS00463">
    <property type="entry name" value="ZN2_CY6_FUNGAL_1"/>
    <property type="match status" value="1"/>
</dbReference>
<dbReference type="GO" id="GO:0003677">
    <property type="term" value="F:DNA binding"/>
    <property type="evidence" value="ECO:0007669"/>
    <property type="project" value="UniProtKB-KW"/>
</dbReference>
<keyword evidence="4" id="KW-0238">DNA-binding</keyword>
<proteinExistence type="predicted"/>
<evidence type="ECO:0000256" key="5">
    <source>
        <dbReference type="ARBA" id="ARBA00023163"/>
    </source>
</evidence>
<sequence length="385" mass="42819">MARQTEPKRSITAASSDNEASPAPSPGDARISTVSSLTPAQRAPRAAKGPMKHPCDNCKRKRTKCNSEVPCATCIRMHVNCKYTDQYNKRGLAESMLRHIDLIEDKLVEPLCLYLELLSDRCWYNWTTPNRQSVMDVLLILRERGLAIRASAHDMMPESRRGSTTDQGAHNPTGYSNADQYSQQPTGYSNADQYSQQPTGYGNTDQDAQHPTGYGTTTDQYVQHPTSYGTTDQYARYPASYGTTDQYPQHPTSYGTTYQYTQGSISYASMTHAHVDIPERSNDSTKYPDSTGYGISPNANSAAATEDNTKTTGMDGGSGGSEREFNLRNWPPRDQHPVVQDFPEIGSSNASPRRSDFSTRPAEISVNIQGEDLRHPAEYYHLPRY</sequence>
<reference evidence="9 10" key="1">
    <citation type="submission" date="2016-04" db="EMBL/GenBank/DDBJ databases">
        <title>Draft genome of Fonsecaea erecta CBS 125763.</title>
        <authorList>
            <person name="Weiss V.A."/>
            <person name="Vicente V.A."/>
            <person name="Raittz R.T."/>
            <person name="Moreno L.F."/>
            <person name="De Souza E.M."/>
            <person name="Pedrosa F.O."/>
            <person name="Steffens M.B."/>
            <person name="Faoro H."/>
            <person name="Tadra-Sfeir M.Z."/>
            <person name="Najafzadeh M.J."/>
            <person name="Felipe M.S."/>
            <person name="Teixeira M."/>
            <person name="Sun J."/>
            <person name="Xi L."/>
            <person name="Gomes R."/>
            <person name="De Azevedo C.M."/>
            <person name="Salgado C.G."/>
            <person name="Da Silva M.B."/>
            <person name="Nascimento M.F."/>
            <person name="Queiroz-Telles F."/>
            <person name="Attili D.S."/>
            <person name="Gorbushina A."/>
        </authorList>
    </citation>
    <scope>NUCLEOTIDE SEQUENCE [LARGE SCALE GENOMIC DNA]</scope>
    <source>
        <strain evidence="9 10">CBS 125763</strain>
    </source>
</reference>
<dbReference type="CDD" id="cd00067">
    <property type="entry name" value="GAL4"/>
    <property type="match status" value="1"/>
</dbReference>
<evidence type="ECO:0000256" key="3">
    <source>
        <dbReference type="ARBA" id="ARBA00023015"/>
    </source>
</evidence>
<feature type="compositionally biased region" description="Basic and acidic residues" evidence="7">
    <location>
        <begin position="152"/>
        <end position="163"/>
    </location>
</feature>
<evidence type="ECO:0000256" key="6">
    <source>
        <dbReference type="ARBA" id="ARBA00023242"/>
    </source>
</evidence>
<keyword evidence="6" id="KW-0539">Nucleus</keyword>
<dbReference type="OrthoDB" id="4132249at2759"/>
<feature type="compositionally biased region" description="Polar residues" evidence="7">
    <location>
        <begin position="214"/>
        <end position="233"/>
    </location>
</feature>